<proteinExistence type="inferred from homology"/>
<keyword evidence="1" id="KW-0862">Zinc</keyword>
<comment type="similarity">
    <text evidence="1">Belongs to the FHY3/FAR1 family.</text>
</comment>
<comment type="caution">
    <text evidence="2">The sequence shown here is derived from an EMBL/GenBank/DDBJ whole genome shotgun (WGS) entry which is preliminary data.</text>
</comment>
<dbReference type="Proteomes" id="UP001054821">
    <property type="component" value="Chromosome 1"/>
</dbReference>
<dbReference type="PANTHER" id="PTHR31669:SF302">
    <property type="entry name" value="PROTEIN FAR1-RELATED SEQUENCE"/>
    <property type="match status" value="1"/>
</dbReference>
<accession>A0AAD4ZUC1</accession>
<comment type="subcellular location">
    <subcellularLocation>
        <location evidence="1">Nucleus</location>
    </subcellularLocation>
</comment>
<evidence type="ECO:0000256" key="1">
    <source>
        <dbReference type="RuleBase" id="RU367018"/>
    </source>
</evidence>
<dbReference type="EMBL" id="JAJFAZ020000001">
    <property type="protein sequence ID" value="KAI5354375.1"/>
    <property type="molecule type" value="Genomic_DNA"/>
</dbReference>
<dbReference type="GO" id="GO:0008270">
    <property type="term" value="F:zinc ion binding"/>
    <property type="evidence" value="ECO:0007669"/>
    <property type="project" value="UniProtKB-UniRule"/>
</dbReference>
<keyword evidence="1" id="KW-0539">Nucleus</keyword>
<evidence type="ECO:0000313" key="2">
    <source>
        <dbReference type="EMBL" id="KAI5354375.1"/>
    </source>
</evidence>
<evidence type="ECO:0000313" key="3">
    <source>
        <dbReference type="Proteomes" id="UP001054821"/>
    </source>
</evidence>
<keyword evidence="3" id="KW-1185">Reference proteome</keyword>
<comment type="function">
    <text evidence="1">Putative transcription activator involved in regulating light control of development.</text>
</comment>
<dbReference type="InterPro" id="IPR031052">
    <property type="entry name" value="FHY3/FAR1"/>
</dbReference>
<name>A0AAD4ZUC1_PRUDU</name>
<organism evidence="2 3">
    <name type="scientific">Prunus dulcis</name>
    <name type="common">Almond</name>
    <name type="synonym">Amygdalus dulcis</name>
    <dbReference type="NCBI Taxonomy" id="3755"/>
    <lineage>
        <taxon>Eukaryota</taxon>
        <taxon>Viridiplantae</taxon>
        <taxon>Streptophyta</taxon>
        <taxon>Embryophyta</taxon>
        <taxon>Tracheophyta</taxon>
        <taxon>Spermatophyta</taxon>
        <taxon>Magnoliopsida</taxon>
        <taxon>eudicotyledons</taxon>
        <taxon>Gunneridae</taxon>
        <taxon>Pentapetalae</taxon>
        <taxon>rosids</taxon>
        <taxon>fabids</taxon>
        <taxon>Rosales</taxon>
        <taxon>Rosaceae</taxon>
        <taxon>Amygdaloideae</taxon>
        <taxon>Amygdaleae</taxon>
        <taxon>Prunus</taxon>
    </lineage>
</organism>
<keyword evidence="1" id="KW-0863">Zinc-finger</keyword>
<reference evidence="2 3" key="1">
    <citation type="journal article" date="2022" name="G3 (Bethesda)">
        <title>Whole-genome sequence and methylome profiling of the almond [Prunus dulcis (Mill.) D.A. Webb] cultivar 'Nonpareil'.</title>
        <authorList>
            <person name="D'Amico-Willman K.M."/>
            <person name="Ouma W.Z."/>
            <person name="Meulia T."/>
            <person name="Sideli G.M."/>
            <person name="Gradziel T.M."/>
            <person name="Fresnedo-Ramirez J."/>
        </authorList>
    </citation>
    <scope>NUCLEOTIDE SEQUENCE [LARGE SCALE GENOMIC DNA]</scope>
    <source>
        <strain evidence="2">Clone GOH B32 T37-40</strain>
    </source>
</reference>
<dbReference type="GO" id="GO:0006355">
    <property type="term" value="P:regulation of DNA-templated transcription"/>
    <property type="evidence" value="ECO:0007669"/>
    <property type="project" value="UniProtKB-UniRule"/>
</dbReference>
<dbReference type="PANTHER" id="PTHR31669">
    <property type="entry name" value="PROTEIN FAR1-RELATED SEQUENCE 10-RELATED"/>
    <property type="match status" value="1"/>
</dbReference>
<dbReference type="AlphaFoldDB" id="A0AAD4ZUC1"/>
<gene>
    <name evidence="2" type="ORF">L3X38_007270</name>
</gene>
<protein>
    <recommendedName>
        <fullName evidence="1">Protein FAR1-RELATED SEQUENCE</fullName>
    </recommendedName>
</protein>
<sequence length="171" mass="19990">MGNVVSQAFPGVYHRYCVCHIYKDGNKELQSCVWESGTKEEFESKSQRALAQQRHEEIIADHVDINEQPIMEKQMAAIYTPKIFYKFHKELWKCLACLLQLGREDDNLCFYKAFVLAYMNMKQTEYLSNKYILKRWTRAAKSDIVEEGGREMTSKSSKEDMTLRIISGDHS</sequence>
<dbReference type="GO" id="GO:0005634">
    <property type="term" value="C:nucleus"/>
    <property type="evidence" value="ECO:0007669"/>
    <property type="project" value="UniProtKB-SubCell"/>
</dbReference>
<keyword evidence="1" id="KW-0479">Metal-binding</keyword>